<dbReference type="PANTHER" id="PTHR11552">
    <property type="entry name" value="GLUCOSE-METHANOL-CHOLINE GMC OXIDOREDUCTASE"/>
    <property type="match status" value="1"/>
</dbReference>
<dbReference type="PIRSF" id="PIRSF000137">
    <property type="entry name" value="Alcohol_oxidase"/>
    <property type="match status" value="1"/>
</dbReference>
<keyword evidence="4" id="KW-1185">Reference proteome</keyword>
<dbReference type="SUPFAM" id="SSF54373">
    <property type="entry name" value="FAD-linked reductases, C-terminal domain"/>
    <property type="match status" value="1"/>
</dbReference>
<protein>
    <submittedName>
        <fullName evidence="3">GMC family oxidoreductase</fullName>
    </submittedName>
</protein>
<proteinExistence type="inferred from homology"/>
<dbReference type="KEGG" id="mtw:CQW49_17240"/>
<dbReference type="Pfam" id="PF05199">
    <property type="entry name" value="GMC_oxred_C"/>
    <property type="match status" value="1"/>
</dbReference>
<dbReference type="InterPro" id="IPR000172">
    <property type="entry name" value="GMC_OxRdtase_N"/>
</dbReference>
<dbReference type="GO" id="GO:0016614">
    <property type="term" value="F:oxidoreductase activity, acting on CH-OH group of donors"/>
    <property type="evidence" value="ECO:0007669"/>
    <property type="project" value="InterPro"/>
</dbReference>
<accession>A0A2D2D391</accession>
<dbReference type="Pfam" id="PF13450">
    <property type="entry name" value="NAD_binding_8"/>
    <property type="match status" value="1"/>
</dbReference>
<dbReference type="EMBL" id="CP023737">
    <property type="protein sequence ID" value="ATQ69435.1"/>
    <property type="molecule type" value="Genomic_DNA"/>
</dbReference>
<dbReference type="PANTHER" id="PTHR11552:SF100">
    <property type="entry name" value="DEHYDROGENASE, PUTATIVE (AFU_ORTHOLOGUE AFUA_5G00630)-RELATED"/>
    <property type="match status" value="1"/>
</dbReference>
<dbReference type="AlphaFoldDB" id="A0A2D2D391"/>
<dbReference type="Proteomes" id="UP000230709">
    <property type="component" value="Chromosome"/>
</dbReference>
<comment type="similarity">
    <text evidence="1">Belongs to the GMC oxidoreductase family.</text>
</comment>
<gene>
    <name evidence="3" type="ORF">CQW49_17240</name>
</gene>
<evidence type="ECO:0000259" key="2">
    <source>
        <dbReference type="PROSITE" id="PS00624"/>
    </source>
</evidence>
<dbReference type="STRING" id="595536.GCA_000178815_01732"/>
<evidence type="ECO:0000256" key="1">
    <source>
        <dbReference type="ARBA" id="ARBA00010790"/>
    </source>
</evidence>
<dbReference type="PROSITE" id="PS00624">
    <property type="entry name" value="GMC_OXRED_2"/>
    <property type="match status" value="1"/>
</dbReference>
<dbReference type="Gene3D" id="3.50.50.60">
    <property type="entry name" value="FAD/NAD(P)-binding domain"/>
    <property type="match status" value="1"/>
</dbReference>
<reference evidence="4" key="1">
    <citation type="submission" date="2017-10" db="EMBL/GenBank/DDBJ databases">
        <title>Completed PacBio SMRT sequence of Methylosinus trichosporium OB3b reveals presence of a third large plasmid.</title>
        <authorList>
            <person name="Charles T.C."/>
            <person name="Lynch M.D.J."/>
            <person name="Heil J.R."/>
            <person name="Cheng J."/>
        </authorList>
    </citation>
    <scope>NUCLEOTIDE SEQUENCE [LARGE SCALE GENOMIC DNA]</scope>
    <source>
        <strain evidence="4">OB3b</strain>
    </source>
</reference>
<dbReference type="RefSeq" id="WP_003608439.1">
    <property type="nucleotide sequence ID" value="NZ_ADVE02000001.1"/>
</dbReference>
<dbReference type="InterPro" id="IPR036188">
    <property type="entry name" value="FAD/NAD-bd_sf"/>
</dbReference>
<name>A0A2D2D391_METT3</name>
<dbReference type="Pfam" id="PF00732">
    <property type="entry name" value="GMC_oxred_N"/>
    <property type="match status" value="1"/>
</dbReference>
<dbReference type="SUPFAM" id="SSF51905">
    <property type="entry name" value="FAD/NAD(P)-binding domain"/>
    <property type="match status" value="1"/>
</dbReference>
<organism evidence="3 4">
    <name type="scientific">Methylosinus trichosporium (strain ATCC 35070 / NCIMB 11131 / UNIQEM 75 / OB3b)</name>
    <dbReference type="NCBI Taxonomy" id="595536"/>
    <lineage>
        <taxon>Bacteria</taxon>
        <taxon>Pseudomonadati</taxon>
        <taxon>Pseudomonadota</taxon>
        <taxon>Alphaproteobacteria</taxon>
        <taxon>Hyphomicrobiales</taxon>
        <taxon>Methylocystaceae</taxon>
        <taxon>Methylosinus</taxon>
    </lineage>
</organism>
<dbReference type="Gene3D" id="3.30.560.10">
    <property type="entry name" value="Glucose Oxidase, domain 3"/>
    <property type="match status" value="1"/>
</dbReference>
<dbReference type="InterPro" id="IPR007867">
    <property type="entry name" value="GMC_OxRtase_C"/>
</dbReference>
<evidence type="ECO:0000313" key="4">
    <source>
        <dbReference type="Proteomes" id="UP000230709"/>
    </source>
</evidence>
<sequence>MNLSDKASFEYVVVGSGAGGGTVAARLAEAGCKVLVLEAGGDPKTMSGGDAAYPNEERLPDDYRVPVFHACSTENRAMQWDFFVRHYGEDALQKRDLKYRETYRGERVDGVLYPRAGCLGGCTAHNAMIMVYPHNADWDHIAELTGDVSWRADNMRLYFEKLENCNHRFFFRLLAKLGVNPTRHGWRGWLHTEKNVPAAALDDFDLVTALTGSILKAIGESPSLIKRLAWWAFGKGDPNDWRLVRDNAFGLHYPPLNTRKHERIGTRERLIETRDKYPDNLTIELDALATRILFDDDNRAIGVEYRKGAKLYQAHFDPSGEPGETRTVFATREVILAGGAFNTPQLLMLSGVGAREELEPLGIATRIDLPGVGKNLQDRYEVGVVNRVKQDWSILKGAKYKNTDPQYADWLRTKNDYTGSVYGTNGAVLAVIRRSARERPLPDLFCFAVLADFRGYEPDYSKRIVEKLNYLTWAVLKAHTNNRAGYVKLKSTNPLERPDINFRYFVEGTPDHDEDLESVVEGVKFVRDLTRPLIETGIVEEEEAPGMDVTSDAQIRDFVRYQSWGHHASCTCAIGPDGARDAVLDSQFRVRGAKGLRVVDASAFPRIPGFFIVSAVYMIGEKAADVILADRKVAPAMAQAAE</sequence>
<evidence type="ECO:0000313" key="3">
    <source>
        <dbReference type="EMBL" id="ATQ69435.1"/>
    </source>
</evidence>
<dbReference type="GO" id="GO:0050660">
    <property type="term" value="F:flavin adenine dinucleotide binding"/>
    <property type="evidence" value="ECO:0007669"/>
    <property type="project" value="InterPro"/>
</dbReference>
<dbReference type="InterPro" id="IPR012132">
    <property type="entry name" value="GMC_OxRdtase"/>
</dbReference>
<feature type="domain" description="Glucose-methanol-choline oxidoreductase N-terminal" evidence="2">
    <location>
        <begin position="339"/>
        <end position="353"/>
    </location>
</feature>